<evidence type="ECO:0000313" key="11">
    <source>
        <dbReference type="RefSeq" id="XP_012934977.1"/>
    </source>
</evidence>
<dbReference type="Pfam" id="PF00069">
    <property type="entry name" value="Pkinase"/>
    <property type="match status" value="1"/>
</dbReference>
<proteinExistence type="inferred from homology"/>
<name>A0ABM0ZUY5_APLCA</name>
<gene>
    <name evidence="11" type="primary">LOC101855912</name>
</gene>
<evidence type="ECO:0000256" key="6">
    <source>
        <dbReference type="ARBA" id="ARBA00022840"/>
    </source>
</evidence>
<evidence type="ECO:0000256" key="3">
    <source>
        <dbReference type="ARBA" id="ARBA00022679"/>
    </source>
</evidence>
<dbReference type="RefSeq" id="XP_012934977.1">
    <property type="nucleotide sequence ID" value="XM_013079523.2"/>
</dbReference>
<dbReference type="SMART" id="SM00220">
    <property type="entry name" value="S_TKc"/>
    <property type="match status" value="1"/>
</dbReference>
<accession>A0ABM0ZUY5</accession>
<keyword evidence="4 7" id="KW-0547">Nucleotide-binding</keyword>
<dbReference type="GeneID" id="101855912"/>
<evidence type="ECO:0000256" key="2">
    <source>
        <dbReference type="ARBA" id="ARBA00022527"/>
    </source>
</evidence>
<feature type="domain" description="Protein kinase" evidence="9">
    <location>
        <begin position="123"/>
        <end position="411"/>
    </location>
</feature>
<keyword evidence="10" id="KW-1185">Reference proteome</keyword>
<evidence type="ECO:0000313" key="10">
    <source>
        <dbReference type="Proteomes" id="UP000694888"/>
    </source>
</evidence>
<dbReference type="PANTHER" id="PTHR24349">
    <property type="entry name" value="SERINE/THREONINE-PROTEIN KINASE"/>
    <property type="match status" value="1"/>
</dbReference>
<organism evidence="10 11">
    <name type="scientific">Aplysia californica</name>
    <name type="common">California sea hare</name>
    <dbReference type="NCBI Taxonomy" id="6500"/>
    <lineage>
        <taxon>Eukaryota</taxon>
        <taxon>Metazoa</taxon>
        <taxon>Spiralia</taxon>
        <taxon>Lophotrochozoa</taxon>
        <taxon>Mollusca</taxon>
        <taxon>Gastropoda</taxon>
        <taxon>Heterobranchia</taxon>
        <taxon>Euthyneura</taxon>
        <taxon>Tectipleura</taxon>
        <taxon>Aplysiida</taxon>
        <taxon>Aplysioidea</taxon>
        <taxon>Aplysiidae</taxon>
        <taxon>Aplysia</taxon>
    </lineage>
</organism>
<keyword evidence="5" id="KW-0418">Kinase</keyword>
<reference evidence="11" key="1">
    <citation type="submission" date="2025-08" db="UniProtKB">
        <authorList>
            <consortium name="RefSeq"/>
        </authorList>
    </citation>
    <scope>IDENTIFICATION</scope>
</reference>
<keyword evidence="3" id="KW-0808">Transferase</keyword>
<dbReference type="PROSITE" id="PS00107">
    <property type="entry name" value="PROTEIN_KINASE_ATP"/>
    <property type="match status" value="1"/>
</dbReference>
<keyword evidence="6 7" id="KW-0067">ATP-binding</keyword>
<evidence type="ECO:0000256" key="7">
    <source>
        <dbReference type="PROSITE-ProRule" id="PRU10141"/>
    </source>
</evidence>
<dbReference type="InterPro" id="IPR050205">
    <property type="entry name" value="CDPK_Ser/Thr_kinases"/>
</dbReference>
<keyword evidence="2 8" id="KW-0723">Serine/threonine-protein kinase</keyword>
<dbReference type="InterPro" id="IPR000719">
    <property type="entry name" value="Prot_kinase_dom"/>
</dbReference>
<comment type="similarity">
    <text evidence="1">Belongs to the protein kinase superfamily. CAMK Ser/Thr protein kinase family.</text>
</comment>
<dbReference type="SUPFAM" id="SSF56112">
    <property type="entry name" value="Protein kinase-like (PK-like)"/>
    <property type="match status" value="1"/>
</dbReference>
<dbReference type="InterPro" id="IPR011009">
    <property type="entry name" value="Kinase-like_dom_sf"/>
</dbReference>
<protein>
    <submittedName>
        <fullName evidence="11">MAP kinase-interacting serine/threonine-protein kinase 1-like</fullName>
    </submittedName>
</protein>
<dbReference type="InterPro" id="IPR017441">
    <property type="entry name" value="Protein_kinase_ATP_BS"/>
</dbReference>
<evidence type="ECO:0000256" key="5">
    <source>
        <dbReference type="ARBA" id="ARBA00022777"/>
    </source>
</evidence>
<dbReference type="Gene3D" id="3.30.200.20">
    <property type="entry name" value="Phosphorylase Kinase, domain 1"/>
    <property type="match status" value="1"/>
</dbReference>
<dbReference type="PROSITE" id="PS50011">
    <property type="entry name" value="PROTEIN_KINASE_DOM"/>
    <property type="match status" value="1"/>
</dbReference>
<evidence type="ECO:0000256" key="8">
    <source>
        <dbReference type="RuleBase" id="RU000304"/>
    </source>
</evidence>
<sequence length="423" mass="46245">MRTSVYTQTVKETGLSKASEPALHNCSSDDDVLNTLKSDGSYNNMDIVLRSHVSAMCSEDGVLCTPSIRKTCSDSTLLSSRANTDYECEASGTFPYCSNACEVEQNPKLVKQPSTVNFHDVYEATEQKLGEGSYGSVFTYKNRESGAECAVKIIEDCDDASRRRVLREVGFCQRYSECDNIIKLVDVFENGDTFFLIFDKIAGGELTRILASRECLSETEASRVTGAIARALLALHNDGVAHRDVKPENILCHIEGEVTPLVLCDLGLASHLPSPNDPLTEGDSTKPAVVVSGGGSPDYIAPEIISVMCGQSTTPYDTHCDLWSLGVLLYEMLFGVMPFSHGCEQHTGSIELECEDCEVVLYKDILQGNYHFPKDVVELCSDSAVDLIQRLLVVDPQARYSAAQVLQHPFVAAYASDVLVTEL</sequence>
<feature type="binding site" evidence="7">
    <location>
        <position position="152"/>
    </location>
    <ligand>
        <name>ATP</name>
        <dbReference type="ChEBI" id="CHEBI:30616"/>
    </ligand>
</feature>
<dbReference type="InterPro" id="IPR008271">
    <property type="entry name" value="Ser/Thr_kinase_AS"/>
</dbReference>
<dbReference type="PROSITE" id="PS00108">
    <property type="entry name" value="PROTEIN_KINASE_ST"/>
    <property type="match status" value="1"/>
</dbReference>
<evidence type="ECO:0000256" key="1">
    <source>
        <dbReference type="ARBA" id="ARBA00006692"/>
    </source>
</evidence>
<evidence type="ECO:0000256" key="4">
    <source>
        <dbReference type="ARBA" id="ARBA00022741"/>
    </source>
</evidence>
<dbReference type="Gene3D" id="1.10.510.10">
    <property type="entry name" value="Transferase(Phosphotransferase) domain 1"/>
    <property type="match status" value="1"/>
</dbReference>
<dbReference type="Proteomes" id="UP000694888">
    <property type="component" value="Unplaced"/>
</dbReference>
<evidence type="ECO:0000259" key="9">
    <source>
        <dbReference type="PROSITE" id="PS50011"/>
    </source>
</evidence>